<keyword evidence="3" id="KW-0238">DNA-binding</keyword>
<dbReference type="Pfam" id="PF13411">
    <property type="entry name" value="MerR_1"/>
    <property type="match status" value="1"/>
</dbReference>
<dbReference type="PROSITE" id="PS50937">
    <property type="entry name" value="HTH_MERR_2"/>
    <property type="match status" value="1"/>
</dbReference>
<dbReference type="EMBL" id="CAAJVP010000003">
    <property type="protein sequence ID" value="VHX97853.1"/>
    <property type="molecule type" value="Genomic_DNA"/>
</dbReference>
<evidence type="ECO:0000313" key="9">
    <source>
        <dbReference type="EMBL" id="VHX97853.1"/>
    </source>
</evidence>
<name>A0A069ANI6_CLODI</name>
<proteinExistence type="predicted"/>
<reference evidence="8" key="1">
    <citation type="submission" date="2014-07" db="EMBL/GenBank/DDBJ databases">
        <authorList>
            <person name="Monot Marc"/>
        </authorList>
    </citation>
    <scope>NUCLEOTIDE SEQUENCE</scope>
    <source>
        <strain evidence="8">7032989</strain>
        <strain evidence="7">7032994</strain>
    </source>
</reference>
<sequence length="122" mass="14481">MKYSITDVSKITKISSSAIRFYEEKGLLLPINRKPSGVRYFSEEDVERLIFIKELKNTGLSIKDIHECFHFCDMGDGTIDKRIQLFQQHKQNIKNKIHELESCMDKIDEKIYYLKEKKMCKK</sequence>
<evidence type="ECO:0000256" key="3">
    <source>
        <dbReference type="ARBA" id="ARBA00023125"/>
    </source>
</evidence>
<evidence type="ECO:0000256" key="4">
    <source>
        <dbReference type="ARBA" id="ARBA00023163"/>
    </source>
</evidence>
<keyword evidence="1" id="KW-0678">Repressor</keyword>
<accession>A0A069ANI6</accession>
<dbReference type="Gene3D" id="1.10.1660.10">
    <property type="match status" value="1"/>
</dbReference>
<reference evidence="9 10" key="2">
    <citation type="submission" date="2019-04" db="EMBL/GenBank/DDBJ databases">
        <authorList>
            <consortium name="Pathogen Informatics"/>
        </authorList>
    </citation>
    <scope>NUCLEOTIDE SEQUENCE [LARGE SCALE GENOMIC DNA]</scope>
    <source>
        <strain evidence="10">tl291</strain>
        <strain evidence="9">Tl291</strain>
    </source>
</reference>
<dbReference type="SUPFAM" id="SSF46955">
    <property type="entry name" value="Putative DNA-binding domain"/>
    <property type="match status" value="1"/>
</dbReference>
<dbReference type="EMBL" id="LK932994">
    <property type="protein sequence ID" value="CDT17452.1"/>
    <property type="molecule type" value="Genomic_DNA"/>
</dbReference>
<evidence type="ECO:0000313" key="6">
    <source>
        <dbReference type="EMBL" id="CDS88017.1"/>
    </source>
</evidence>
<dbReference type="CDD" id="cd01109">
    <property type="entry name" value="HTH_YyaN"/>
    <property type="match status" value="1"/>
</dbReference>
<dbReference type="AlphaFoldDB" id="A0A069ANI6"/>
<dbReference type="GO" id="GO:0003700">
    <property type="term" value="F:DNA-binding transcription factor activity"/>
    <property type="evidence" value="ECO:0007669"/>
    <property type="project" value="InterPro"/>
</dbReference>
<organism evidence="8">
    <name type="scientific">Clostridioides difficile</name>
    <name type="common">Peptoclostridium difficile</name>
    <dbReference type="NCBI Taxonomy" id="1496"/>
    <lineage>
        <taxon>Bacteria</taxon>
        <taxon>Bacillati</taxon>
        <taxon>Bacillota</taxon>
        <taxon>Clostridia</taxon>
        <taxon>Peptostreptococcales</taxon>
        <taxon>Peptostreptococcaceae</taxon>
        <taxon>Clostridioides</taxon>
    </lineage>
</organism>
<evidence type="ECO:0000256" key="1">
    <source>
        <dbReference type="ARBA" id="ARBA00022491"/>
    </source>
</evidence>
<evidence type="ECO:0000313" key="8">
    <source>
        <dbReference type="EMBL" id="CDT17452.1"/>
    </source>
</evidence>
<evidence type="ECO:0000256" key="2">
    <source>
        <dbReference type="ARBA" id="ARBA00023015"/>
    </source>
</evidence>
<keyword evidence="2" id="KW-0805">Transcription regulation</keyword>
<evidence type="ECO:0000313" key="10">
    <source>
        <dbReference type="Proteomes" id="UP000372533"/>
    </source>
</evidence>
<keyword evidence="4" id="KW-0804">Transcription</keyword>
<dbReference type="PRINTS" id="PR00040">
    <property type="entry name" value="HTHMERR"/>
</dbReference>
<dbReference type="InterPro" id="IPR047057">
    <property type="entry name" value="MerR_fam"/>
</dbReference>
<feature type="domain" description="HTH merR-type" evidence="5">
    <location>
        <begin position="2"/>
        <end position="71"/>
    </location>
</feature>
<evidence type="ECO:0000259" key="5">
    <source>
        <dbReference type="PROSITE" id="PS50937"/>
    </source>
</evidence>
<protein>
    <submittedName>
        <fullName evidence="8">Hth transcriptional regulator merr family</fullName>
    </submittedName>
    <submittedName>
        <fullName evidence="9">MerR family transcriptional regulator</fullName>
    </submittedName>
</protein>
<dbReference type="RefSeq" id="WP_009889974.1">
    <property type="nucleotide sequence ID" value="NZ_BBYB01000003.1"/>
</dbReference>
<dbReference type="SMART" id="SM00422">
    <property type="entry name" value="HTH_MERR"/>
    <property type="match status" value="1"/>
</dbReference>
<dbReference type="PANTHER" id="PTHR30204">
    <property type="entry name" value="REDOX-CYCLING DRUG-SENSING TRANSCRIPTIONAL ACTIVATOR SOXR"/>
    <property type="match status" value="1"/>
</dbReference>
<evidence type="ECO:0000313" key="7">
    <source>
        <dbReference type="EMBL" id="CDS88158.1"/>
    </source>
</evidence>
<dbReference type="EMBL" id="LK932517">
    <property type="protein sequence ID" value="CDS88017.1"/>
    <property type="molecule type" value="Genomic_DNA"/>
</dbReference>
<dbReference type="Proteomes" id="UP000372533">
    <property type="component" value="Unassembled WGS sequence"/>
</dbReference>
<dbReference type="PANTHER" id="PTHR30204:SF69">
    <property type="entry name" value="MERR-FAMILY TRANSCRIPTIONAL REGULATOR"/>
    <property type="match status" value="1"/>
</dbReference>
<dbReference type="InterPro" id="IPR000551">
    <property type="entry name" value="MerR-type_HTH_dom"/>
</dbReference>
<gene>
    <name evidence="9" type="primary">adhR_1</name>
    <name evidence="8" type="ORF">BN1095_330414</name>
    <name evidence="6" type="ORF">BN1096_630151</name>
    <name evidence="7" type="ORF">BN1097_640015</name>
    <name evidence="9" type="ORF">SAMEA1402366_00811</name>
</gene>
<dbReference type="InterPro" id="IPR009061">
    <property type="entry name" value="DNA-bd_dom_put_sf"/>
</dbReference>
<dbReference type="EMBL" id="LK932403">
    <property type="protein sequence ID" value="CDS88158.1"/>
    <property type="molecule type" value="Genomic_DNA"/>
</dbReference>
<dbReference type="GO" id="GO:0003677">
    <property type="term" value="F:DNA binding"/>
    <property type="evidence" value="ECO:0007669"/>
    <property type="project" value="UniProtKB-KW"/>
</dbReference>